<dbReference type="AlphaFoldDB" id="A0AAN7V0X8"/>
<organism evidence="1 2">
    <name type="scientific">Xylaria bambusicola</name>
    <dbReference type="NCBI Taxonomy" id="326684"/>
    <lineage>
        <taxon>Eukaryota</taxon>
        <taxon>Fungi</taxon>
        <taxon>Dikarya</taxon>
        <taxon>Ascomycota</taxon>
        <taxon>Pezizomycotina</taxon>
        <taxon>Sordariomycetes</taxon>
        <taxon>Xylariomycetidae</taxon>
        <taxon>Xylariales</taxon>
        <taxon>Xylariaceae</taxon>
        <taxon>Xylaria</taxon>
    </lineage>
</organism>
<accession>A0AAN7V0X8</accession>
<protein>
    <submittedName>
        <fullName evidence="1">Uncharacterized protein</fullName>
    </submittedName>
</protein>
<proteinExistence type="predicted"/>
<evidence type="ECO:0000313" key="2">
    <source>
        <dbReference type="Proteomes" id="UP001305414"/>
    </source>
</evidence>
<gene>
    <name evidence="1" type="ORF">RRF57_012713</name>
</gene>
<reference evidence="1 2" key="1">
    <citation type="submission" date="2023-10" db="EMBL/GenBank/DDBJ databases">
        <title>Draft genome sequence of Xylaria bambusicola isolate GMP-LS, the root and basal stem rot pathogen of sugarcane in Indonesia.</title>
        <authorList>
            <person name="Selvaraj P."/>
            <person name="Muralishankar V."/>
            <person name="Muruganantham S."/>
            <person name="Sp S."/>
            <person name="Haryani S."/>
            <person name="Lau K.J.X."/>
            <person name="Naqvi N.I."/>
        </authorList>
    </citation>
    <scope>NUCLEOTIDE SEQUENCE [LARGE SCALE GENOMIC DNA]</scope>
    <source>
        <strain evidence="1">GMP-LS</strain>
    </source>
</reference>
<dbReference type="Proteomes" id="UP001305414">
    <property type="component" value="Unassembled WGS sequence"/>
</dbReference>
<dbReference type="EMBL" id="JAWHQM010000087">
    <property type="protein sequence ID" value="KAK5637001.1"/>
    <property type="molecule type" value="Genomic_DNA"/>
</dbReference>
<evidence type="ECO:0000313" key="1">
    <source>
        <dbReference type="EMBL" id="KAK5637001.1"/>
    </source>
</evidence>
<keyword evidence="2" id="KW-1185">Reference proteome</keyword>
<comment type="caution">
    <text evidence="1">The sequence shown here is derived from an EMBL/GenBank/DDBJ whole genome shotgun (WGS) entry which is preliminary data.</text>
</comment>
<name>A0AAN7V0X8_9PEZI</name>
<sequence length="154" mass="16976">MAITAAAKSWRAEADVRTHWLLVLHRESLSWRNARLSGCLYYLSISSPPPNWKRTSGHVNGNEARHMSTERSSAFISIRGGTTSMAPCCSARAFGFSAGRFDRDGVSVGPRGSWRTRAVALSWSAHGMRRQTNGEASHDDFPSGLELLCPERGR</sequence>